<reference evidence="4 5" key="1">
    <citation type="journal article" date="2019" name="New Phytol.">
        <title>Comparative genomics reveals unique wood-decay strategies and fruiting body development in the Schizophyllaceae.</title>
        <authorList>
            <person name="Almasi E."/>
            <person name="Sahu N."/>
            <person name="Krizsan K."/>
            <person name="Balint B."/>
            <person name="Kovacs G.M."/>
            <person name="Kiss B."/>
            <person name="Cseklye J."/>
            <person name="Drula E."/>
            <person name="Henrissat B."/>
            <person name="Nagy I."/>
            <person name="Chovatia M."/>
            <person name="Adam C."/>
            <person name="LaButti K."/>
            <person name="Lipzen A."/>
            <person name="Riley R."/>
            <person name="Grigoriev I.V."/>
            <person name="Nagy L.G."/>
        </authorList>
    </citation>
    <scope>NUCLEOTIDE SEQUENCE [LARGE SCALE GENOMIC DNA]</scope>
    <source>
        <strain evidence="4 5">NL-1724</strain>
    </source>
</reference>
<keyword evidence="1" id="KW-0175">Coiled coil</keyword>
<evidence type="ECO:0000313" key="5">
    <source>
        <dbReference type="Proteomes" id="UP000320762"/>
    </source>
</evidence>
<dbReference type="Proteomes" id="UP000320762">
    <property type="component" value="Unassembled WGS sequence"/>
</dbReference>
<dbReference type="EMBL" id="VDMD01000099">
    <property type="protein sequence ID" value="TRM55748.1"/>
    <property type="molecule type" value="Genomic_DNA"/>
</dbReference>
<dbReference type="EMBL" id="VDMD01000053">
    <property type="protein sequence ID" value="TRM57094.1"/>
    <property type="molecule type" value="Genomic_DNA"/>
</dbReference>
<keyword evidence="5" id="KW-1185">Reference proteome</keyword>
<reference evidence="4" key="2">
    <citation type="submission" date="2019-06" db="EMBL/GenBank/DDBJ databases">
        <authorList>
            <consortium name="DOE Joint Genome Institute"/>
            <person name="Ahrendt S.R."/>
            <person name="Cantor M.N."/>
            <person name="Hua S.X."/>
        </authorList>
    </citation>
    <scope>NUCLEOTIDE SEQUENCE</scope>
    <source>
        <strain evidence="4">NL-1724</strain>
    </source>
</reference>
<feature type="region of interest" description="Disordered" evidence="2">
    <location>
        <begin position="183"/>
        <end position="218"/>
    </location>
</feature>
<accession>A0A550BX26</accession>
<feature type="compositionally biased region" description="Polar residues" evidence="2">
    <location>
        <begin position="206"/>
        <end position="218"/>
    </location>
</feature>
<evidence type="ECO:0000313" key="3">
    <source>
        <dbReference type="EMBL" id="TRM55748.1"/>
    </source>
</evidence>
<proteinExistence type="predicted"/>
<name>A0A550BX26_9AGAR</name>
<evidence type="ECO:0000256" key="2">
    <source>
        <dbReference type="SAM" id="MobiDB-lite"/>
    </source>
</evidence>
<feature type="coiled-coil region" evidence="1">
    <location>
        <begin position="118"/>
        <end position="154"/>
    </location>
</feature>
<evidence type="ECO:0000313" key="4">
    <source>
        <dbReference type="EMBL" id="TRM57094.1"/>
    </source>
</evidence>
<feature type="coiled-coil region" evidence="1">
    <location>
        <begin position="23"/>
        <end position="66"/>
    </location>
</feature>
<protein>
    <submittedName>
        <fullName evidence="4">Uncharacterized protein</fullName>
    </submittedName>
</protein>
<evidence type="ECO:0000256" key="1">
    <source>
        <dbReference type="SAM" id="Coils"/>
    </source>
</evidence>
<organism evidence="4 5">
    <name type="scientific">Schizophyllum amplum</name>
    <dbReference type="NCBI Taxonomy" id="97359"/>
    <lineage>
        <taxon>Eukaryota</taxon>
        <taxon>Fungi</taxon>
        <taxon>Dikarya</taxon>
        <taxon>Basidiomycota</taxon>
        <taxon>Agaricomycotina</taxon>
        <taxon>Agaricomycetes</taxon>
        <taxon>Agaricomycetidae</taxon>
        <taxon>Agaricales</taxon>
        <taxon>Schizophyllaceae</taxon>
        <taxon>Schizophyllum</taxon>
    </lineage>
</organism>
<dbReference type="AlphaFoldDB" id="A0A550BX26"/>
<feature type="compositionally biased region" description="Basic residues" evidence="2">
    <location>
        <begin position="193"/>
        <end position="202"/>
    </location>
</feature>
<sequence>MQADRDSLSAELRQVKHDLQSSNLRLTATNANLEEMIGELEDKNELATLERALQLTETREARLLSEGALAQAKHATARAEEAAETERAARLKAEEAAAHERVARHDAEEALGQANTCASAADARAAAAEAQAAAAEAQAAAAEARAAAAEAQTAGSRATAANAVAQMVRQKSNILAVLDKRHSDTRVATDSARKRKRRKRSRSGLLLTTSDLEQSMNDSEPLPYSIDMSAGYIIMDTYSGRRRRARCEGIHIAPGGCTAGQDYTVVR</sequence>
<gene>
    <name evidence="4" type="ORF">BD626DRAFT_516409</name>
    <name evidence="3" type="ORF">BD626DRAFT_523010</name>
</gene>
<comment type="caution">
    <text evidence="4">The sequence shown here is derived from an EMBL/GenBank/DDBJ whole genome shotgun (WGS) entry which is preliminary data.</text>
</comment>